<dbReference type="EMBL" id="CM017874">
    <property type="protein sequence ID" value="KAG1334965.1"/>
    <property type="molecule type" value="Genomic_DNA"/>
</dbReference>
<dbReference type="PANTHER" id="PTHR31301">
    <property type="entry name" value="LOB DOMAIN-CONTAINING PROTEIN 4-RELATED"/>
    <property type="match status" value="1"/>
</dbReference>
<accession>A0A8K0I362</accession>
<feature type="compositionally biased region" description="Pro residues" evidence="2">
    <location>
        <begin position="9"/>
        <end position="21"/>
    </location>
</feature>
<feature type="compositionally biased region" description="Low complexity" evidence="2">
    <location>
        <begin position="155"/>
        <end position="167"/>
    </location>
</feature>
<dbReference type="OrthoDB" id="913402at2759"/>
<dbReference type="PANTHER" id="PTHR31301:SF19">
    <property type="entry name" value="LOB DOMAIN-CONTAINING PROTEIN 2"/>
    <property type="match status" value="1"/>
</dbReference>
<sequence>MQRNVPYPRAGPAPAPVPAPAQAPGAGQGGHQACASCKHQRKKCSESCELAPYFPADRTREFGQVHKVYGVSNLTKMLKANDSIPERERCAETLMWEAEWRNIDPANGCYNEVIRLRDENAMLRRVIRECIDCSRQALPQPYRSPVQQPGRHPANGNNHNNNGGGNLIRQGVNNNNGNIGGAMHHAEALPPQHMFNHPLNNGNLIDGYHNPHHSHPAVYMHGPGGQGNNGPGAFYR</sequence>
<keyword evidence="5" id="KW-1185">Reference proteome</keyword>
<evidence type="ECO:0000313" key="5">
    <source>
        <dbReference type="Proteomes" id="UP000797356"/>
    </source>
</evidence>
<dbReference type="InterPro" id="IPR004883">
    <property type="entry name" value="LOB"/>
</dbReference>
<protein>
    <submittedName>
        <fullName evidence="4">LOB domain-containing protein 2-like</fullName>
    </submittedName>
</protein>
<comment type="caution">
    <text evidence="4">The sequence shown here is derived from an EMBL/GenBank/DDBJ whole genome shotgun (WGS) entry which is preliminary data.</text>
</comment>
<feature type="region of interest" description="Disordered" evidence="2">
    <location>
        <begin position="1"/>
        <end position="31"/>
    </location>
</feature>
<evidence type="ECO:0000256" key="1">
    <source>
        <dbReference type="ARBA" id="ARBA00005474"/>
    </source>
</evidence>
<feature type="region of interest" description="Disordered" evidence="2">
    <location>
        <begin position="141"/>
        <end position="167"/>
    </location>
</feature>
<feature type="domain" description="LOB" evidence="3">
    <location>
        <begin position="32"/>
        <end position="134"/>
    </location>
</feature>
<dbReference type="AlphaFoldDB" id="A0A8K0I362"/>
<evidence type="ECO:0000259" key="3">
    <source>
        <dbReference type="PROSITE" id="PS50891"/>
    </source>
</evidence>
<reference evidence="4" key="1">
    <citation type="journal article" date="2017" name="Gigascience">
        <title>The genome draft of coconut (Cocos nucifera).</title>
        <authorList>
            <person name="Xiao Y."/>
            <person name="Xu P."/>
            <person name="Fan H."/>
            <person name="Baudouin L."/>
            <person name="Xia W."/>
            <person name="Bocs S."/>
            <person name="Xu J."/>
            <person name="Li Q."/>
            <person name="Guo A."/>
            <person name="Zhou L."/>
            <person name="Li J."/>
            <person name="Wu Y."/>
            <person name="Ma Z."/>
            <person name="Armero A."/>
            <person name="Issali A.E."/>
            <person name="Liu N."/>
            <person name="Peng M."/>
            <person name="Yang Y."/>
        </authorList>
    </citation>
    <scope>NUCLEOTIDE SEQUENCE</scope>
    <source>
        <tissue evidence="4">Spear leaf of Hainan Tall coconut</tissue>
    </source>
</reference>
<organism evidence="4 5">
    <name type="scientific">Cocos nucifera</name>
    <name type="common">Coconut palm</name>
    <dbReference type="NCBI Taxonomy" id="13894"/>
    <lineage>
        <taxon>Eukaryota</taxon>
        <taxon>Viridiplantae</taxon>
        <taxon>Streptophyta</taxon>
        <taxon>Embryophyta</taxon>
        <taxon>Tracheophyta</taxon>
        <taxon>Spermatophyta</taxon>
        <taxon>Magnoliopsida</taxon>
        <taxon>Liliopsida</taxon>
        <taxon>Arecaceae</taxon>
        <taxon>Arecoideae</taxon>
        <taxon>Cocoseae</taxon>
        <taxon>Attaleinae</taxon>
        <taxon>Cocos</taxon>
    </lineage>
</organism>
<gene>
    <name evidence="4" type="ORF">COCNU_03G010840</name>
</gene>
<comment type="similarity">
    <text evidence="1">Belongs to the LOB domain-containing protein family.</text>
</comment>
<evidence type="ECO:0000256" key="2">
    <source>
        <dbReference type="SAM" id="MobiDB-lite"/>
    </source>
</evidence>
<evidence type="ECO:0000313" key="4">
    <source>
        <dbReference type="EMBL" id="KAG1334965.1"/>
    </source>
</evidence>
<dbReference type="Pfam" id="PF03195">
    <property type="entry name" value="LOB"/>
    <property type="match status" value="1"/>
</dbReference>
<dbReference type="Proteomes" id="UP000797356">
    <property type="component" value="Chromosome 3"/>
</dbReference>
<name>A0A8K0I362_COCNU</name>
<reference evidence="4" key="2">
    <citation type="submission" date="2019-07" db="EMBL/GenBank/DDBJ databases">
        <authorList>
            <person name="Yang Y."/>
            <person name="Bocs S."/>
            <person name="Baudouin L."/>
        </authorList>
    </citation>
    <scope>NUCLEOTIDE SEQUENCE</scope>
    <source>
        <tissue evidence="4">Spear leaf of Hainan Tall coconut</tissue>
    </source>
</reference>
<dbReference type="PROSITE" id="PS50891">
    <property type="entry name" value="LOB"/>
    <property type="match status" value="1"/>
</dbReference>
<proteinExistence type="inferred from homology"/>